<keyword evidence="3" id="KW-0804">Transcription</keyword>
<dbReference type="OrthoDB" id="295274at2759"/>
<keyword evidence="2" id="KW-0805">Transcription regulation</keyword>
<dbReference type="InterPro" id="IPR051027">
    <property type="entry name" value="bZIP_transcription_factors"/>
</dbReference>
<dbReference type="EMBL" id="PVQB02000892">
    <property type="protein sequence ID" value="KAF4333188.1"/>
    <property type="molecule type" value="Genomic_DNA"/>
</dbReference>
<evidence type="ECO:0000313" key="7">
    <source>
        <dbReference type="EMBL" id="KAF4333188.1"/>
    </source>
</evidence>
<dbReference type="AlphaFoldDB" id="A0A9P5A7T1"/>
<dbReference type="Gene3D" id="1.20.5.170">
    <property type="match status" value="1"/>
</dbReference>
<evidence type="ECO:0000256" key="2">
    <source>
        <dbReference type="ARBA" id="ARBA00023015"/>
    </source>
</evidence>
<dbReference type="SMART" id="SM00338">
    <property type="entry name" value="BRLZ"/>
    <property type="match status" value="1"/>
</dbReference>
<keyword evidence="8" id="KW-1185">Reference proteome</keyword>
<dbReference type="Proteomes" id="UP000730481">
    <property type="component" value="Unassembled WGS sequence"/>
</dbReference>
<reference evidence="7" key="2">
    <citation type="submission" date="2020-02" db="EMBL/GenBank/DDBJ databases">
        <title>Identification and distribution of gene clusters putatively required for synthesis of sphingolipid metabolism inhibitors in phylogenetically diverse species of the filamentous fungus Fusarium.</title>
        <authorList>
            <person name="Kim H.-S."/>
            <person name="Busman M."/>
            <person name="Brown D.W."/>
            <person name="Divon H."/>
            <person name="Uhlig S."/>
            <person name="Proctor R.H."/>
        </authorList>
    </citation>
    <scope>NUCLEOTIDE SEQUENCE</scope>
    <source>
        <strain evidence="7">NRRL 25174</strain>
    </source>
</reference>
<keyword evidence="4" id="KW-0539">Nucleus</keyword>
<dbReference type="PANTHER" id="PTHR19304">
    <property type="entry name" value="CYCLIC-AMP RESPONSE ELEMENT BINDING PROTEIN"/>
    <property type="match status" value="1"/>
</dbReference>
<evidence type="ECO:0000313" key="8">
    <source>
        <dbReference type="Proteomes" id="UP000730481"/>
    </source>
</evidence>
<evidence type="ECO:0000259" key="6">
    <source>
        <dbReference type="SMART" id="SM00338"/>
    </source>
</evidence>
<feature type="region of interest" description="Disordered" evidence="5">
    <location>
        <begin position="75"/>
        <end position="103"/>
    </location>
</feature>
<reference evidence="7" key="1">
    <citation type="journal article" date="2017" name="Mycologia">
        <title>Fusarium algeriense, sp. nov., a novel toxigenic crown rot pathogen of durum wheat from Algeria is nested in the Fusarium burgessii species complex.</title>
        <authorList>
            <person name="Laraba I."/>
            <person name="Keddad A."/>
            <person name="Boureghda H."/>
            <person name="Abdallah N."/>
            <person name="Vaughan M.M."/>
            <person name="Proctor R.H."/>
            <person name="Busman M."/>
            <person name="O'Donnell K."/>
        </authorList>
    </citation>
    <scope>NUCLEOTIDE SEQUENCE</scope>
    <source>
        <strain evidence="7">NRRL 25174</strain>
    </source>
</reference>
<sequence>MDTSNFQPLLSSPSSEYELHNVMVGRMLSHMGLYSAMPSGSLSSLTAVEQQIEHENRRAQTFPGKGAVADSLQEEYGSPRDDTNSVLSQSPPRAELGSCTGTKTGRKIKGKRLLSNTKGRKGMKTELSRIEKKRYMNVLERNRQAVAKCRARKQFQQDTLSAQLEELQGRHKELSASCSELKGIGFQLKSELFRHGDCDCTPIQLYIANEAVKSVDSLILNSSPSNSFNSWVTSAARPEQDQ</sequence>
<proteinExistence type="predicted"/>
<dbReference type="SUPFAM" id="SSF57959">
    <property type="entry name" value="Leucine zipper domain"/>
    <property type="match status" value="1"/>
</dbReference>
<feature type="domain" description="BZIP" evidence="6">
    <location>
        <begin position="128"/>
        <end position="194"/>
    </location>
</feature>
<accession>A0A9P5A7T1</accession>
<dbReference type="InterPro" id="IPR046347">
    <property type="entry name" value="bZIP_sf"/>
</dbReference>
<dbReference type="GO" id="GO:0003700">
    <property type="term" value="F:DNA-binding transcription factor activity"/>
    <property type="evidence" value="ECO:0007669"/>
    <property type="project" value="InterPro"/>
</dbReference>
<organism evidence="7 8">
    <name type="scientific">Fusarium beomiforme</name>
    <dbReference type="NCBI Taxonomy" id="44412"/>
    <lineage>
        <taxon>Eukaryota</taxon>
        <taxon>Fungi</taxon>
        <taxon>Dikarya</taxon>
        <taxon>Ascomycota</taxon>
        <taxon>Pezizomycotina</taxon>
        <taxon>Sordariomycetes</taxon>
        <taxon>Hypocreomycetidae</taxon>
        <taxon>Hypocreales</taxon>
        <taxon>Nectriaceae</taxon>
        <taxon>Fusarium</taxon>
        <taxon>Fusarium burgessii species complex</taxon>
    </lineage>
</organism>
<protein>
    <submittedName>
        <fullName evidence="7">Transcription factor atf1</fullName>
    </submittedName>
</protein>
<evidence type="ECO:0000256" key="3">
    <source>
        <dbReference type="ARBA" id="ARBA00023163"/>
    </source>
</evidence>
<dbReference type="GO" id="GO:0005634">
    <property type="term" value="C:nucleus"/>
    <property type="evidence" value="ECO:0007669"/>
    <property type="project" value="UniProtKB-SubCell"/>
</dbReference>
<comment type="caution">
    <text evidence="7">The sequence shown here is derived from an EMBL/GenBank/DDBJ whole genome shotgun (WGS) entry which is preliminary data.</text>
</comment>
<evidence type="ECO:0000256" key="1">
    <source>
        <dbReference type="ARBA" id="ARBA00004123"/>
    </source>
</evidence>
<gene>
    <name evidence="7" type="ORF">FBEOM_13002</name>
</gene>
<dbReference type="InterPro" id="IPR004827">
    <property type="entry name" value="bZIP"/>
</dbReference>
<dbReference type="CDD" id="cd14687">
    <property type="entry name" value="bZIP_ATF2"/>
    <property type="match status" value="1"/>
</dbReference>
<evidence type="ECO:0000256" key="5">
    <source>
        <dbReference type="SAM" id="MobiDB-lite"/>
    </source>
</evidence>
<comment type="subcellular location">
    <subcellularLocation>
        <location evidence="1">Nucleus</location>
    </subcellularLocation>
</comment>
<name>A0A9P5A7T1_9HYPO</name>
<evidence type="ECO:0000256" key="4">
    <source>
        <dbReference type="ARBA" id="ARBA00023242"/>
    </source>
</evidence>